<name>A0A368T695_9ACTN</name>
<dbReference type="InterPro" id="IPR011763">
    <property type="entry name" value="COA_CT_C"/>
</dbReference>
<dbReference type="EMBL" id="QEIN01000065">
    <property type="protein sequence ID" value="RCV59249.1"/>
    <property type="molecule type" value="Genomic_DNA"/>
</dbReference>
<protein>
    <submittedName>
        <fullName evidence="3">Methylmalonyl-CoA carboxyltransferase</fullName>
    </submittedName>
</protein>
<dbReference type="OrthoDB" id="9803706at2"/>
<keyword evidence="3" id="KW-0808">Transferase</keyword>
<evidence type="ECO:0000313" key="3">
    <source>
        <dbReference type="EMBL" id="RCV59249.1"/>
    </source>
</evidence>
<dbReference type="SUPFAM" id="SSF52096">
    <property type="entry name" value="ClpP/crotonase"/>
    <property type="match status" value="2"/>
</dbReference>
<dbReference type="AlphaFoldDB" id="A0A368T695"/>
<proteinExistence type="predicted"/>
<dbReference type="InterPro" id="IPR034733">
    <property type="entry name" value="AcCoA_carboxyl_beta"/>
</dbReference>
<reference evidence="3 4" key="1">
    <citation type="submission" date="2018-04" db="EMBL/GenBank/DDBJ databases">
        <title>Novel actinobacteria from marine sediment.</title>
        <authorList>
            <person name="Ng Z.Y."/>
            <person name="Tan G.Y.A."/>
        </authorList>
    </citation>
    <scope>NUCLEOTIDE SEQUENCE [LARGE SCALE GENOMIC DNA]</scope>
    <source>
        <strain evidence="3 4">TPS81</strain>
    </source>
</reference>
<dbReference type="PROSITE" id="PS50989">
    <property type="entry name" value="COA_CT_CTER"/>
    <property type="match status" value="1"/>
</dbReference>
<dbReference type="InterPro" id="IPR029045">
    <property type="entry name" value="ClpP/crotonase-like_dom_sf"/>
</dbReference>
<accession>A0A368T695</accession>
<evidence type="ECO:0000259" key="1">
    <source>
        <dbReference type="PROSITE" id="PS50980"/>
    </source>
</evidence>
<dbReference type="GO" id="GO:0009317">
    <property type="term" value="C:acetyl-CoA carboxylase complex"/>
    <property type="evidence" value="ECO:0007669"/>
    <property type="project" value="TreeGrafter"/>
</dbReference>
<dbReference type="PANTHER" id="PTHR43842">
    <property type="entry name" value="PROPIONYL-COA CARBOXYLASE BETA CHAIN"/>
    <property type="match status" value="1"/>
</dbReference>
<dbReference type="Proteomes" id="UP000253318">
    <property type="component" value="Unassembled WGS sequence"/>
</dbReference>
<dbReference type="InterPro" id="IPR051047">
    <property type="entry name" value="AccD/PCCB"/>
</dbReference>
<feature type="domain" description="CoA carboxyltransferase C-terminal" evidence="2">
    <location>
        <begin position="265"/>
        <end position="496"/>
    </location>
</feature>
<dbReference type="GO" id="GO:0004658">
    <property type="term" value="F:propionyl-CoA carboxylase activity"/>
    <property type="evidence" value="ECO:0007669"/>
    <property type="project" value="TreeGrafter"/>
</dbReference>
<organism evidence="3 4">
    <name type="scientific">Marinitenerispora sediminis</name>
    <dbReference type="NCBI Taxonomy" id="1931232"/>
    <lineage>
        <taxon>Bacteria</taxon>
        <taxon>Bacillati</taxon>
        <taxon>Actinomycetota</taxon>
        <taxon>Actinomycetes</taxon>
        <taxon>Streptosporangiales</taxon>
        <taxon>Nocardiopsidaceae</taxon>
        <taxon>Marinitenerispora</taxon>
    </lineage>
</organism>
<dbReference type="Pfam" id="PF01039">
    <property type="entry name" value="Carboxyl_trans"/>
    <property type="match status" value="1"/>
</dbReference>
<gene>
    <name evidence="3" type="ORF">DEF24_10425</name>
</gene>
<dbReference type="PROSITE" id="PS50980">
    <property type="entry name" value="COA_CT_NTER"/>
    <property type="match status" value="1"/>
</dbReference>
<keyword evidence="4" id="KW-1185">Reference proteome</keyword>
<comment type="caution">
    <text evidence="3">The sequence shown here is derived from an EMBL/GenBank/DDBJ whole genome shotgun (WGS) entry which is preliminary data.</text>
</comment>
<dbReference type="FunFam" id="3.90.226.10:FF:000016">
    <property type="entry name" value="Propionyl-CoA carboxylase, beta subunit"/>
    <property type="match status" value="1"/>
</dbReference>
<sequence length="514" mass="55024">MLERTVELQELKDGVLDGPGERATAQQHARGKLTARERIDLLLDPGSFVEVEGLRRHRATGFGLESRRPHTDGVITGWGTVDGRTVFVYAHDFRIFGGALGEAHAAKIHKIMDMAESAGAPLVSLNDGAGARIQEGVTALAGYGGIFTRNVRASGVIPQISVMLGPCAGGAAYSPALTDFVFMVNGTSQMFVTGPDVVQAVTGEHISHDDLGGAAVHSRDSGVAAFAHDDEESCLEEVRYLLSFLPANNQETPPAAPAADPAGRRTDRLLDLVPADPARPYDMRTVIEEVVDGGEYLEVHAHWAGNLVCALARIDGQVVGIVANQPMVTAGVLDIDASEKGARFVATCDAFNIPLVTLVDVPGFLPGADQEHRGIIRHGAKLLYAYCSATVPRIQVILRKAYGGAYIVMDSRSIGADLSFAWPSNEIAVMGAEGAANVVFRREIAAAADPEVRRAELVREYREQLMHPYYAAERGLVDDVIDPAGTRAVLARSLAALRRKQSSSPYRKHGNPPM</sequence>
<evidence type="ECO:0000313" key="4">
    <source>
        <dbReference type="Proteomes" id="UP000253318"/>
    </source>
</evidence>
<dbReference type="GO" id="GO:0016740">
    <property type="term" value="F:transferase activity"/>
    <property type="evidence" value="ECO:0007669"/>
    <property type="project" value="UniProtKB-KW"/>
</dbReference>
<dbReference type="Gene3D" id="3.90.226.10">
    <property type="entry name" value="2-enoyl-CoA Hydratase, Chain A, domain 1"/>
    <property type="match status" value="2"/>
</dbReference>
<evidence type="ECO:0000259" key="2">
    <source>
        <dbReference type="PROSITE" id="PS50989"/>
    </source>
</evidence>
<dbReference type="PANTHER" id="PTHR43842:SF2">
    <property type="entry name" value="PROPIONYL-COA CARBOXYLASE BETA CHAIN, MITOCHONDRIAL"/>
    <property type="match status" value="1"/>
</dbReference>
<feature type="domain" description="CoA carboxyltransferase N-terminal" evidence="1">
    <location>
        <begin position="1"/>
        <end position="257"/>
    </location>
</feature>
<dbReference type="InterPro" id="IPR011762">
    <property type="entry name" value="COA_CT_N"/>
</dbReference>